<protein>
    <submittedName>
        <fullName evidence="2">Uncharacterized protein</fullName>
    </submittedName>
</protein>
<evidence type="ECO:0000256" key="1">
    <source>
        <dbReference type="SAM" id="MobiDB-lite"/>
    </source>
</evidence>
<comment type="caution">
    <text evidence="2">The sequence shown here is derived from an EMBL/GenBank/DDBJ whole genome shotgun (WGS) entry which is preliminary data.</text>
</comment>
<dbReference type="EMBL" id="PVNE01000001">
    <property type="protein sequence ID" value="PRX42707.1"/>
    <property type="molecule type" value="Genomic_DNA"/>
</dbReference>
<accession>A0A2T0LJQ3</accession>
<dbReference type="OrthoDB" id="3261089at2"/>
<evidence type="ECO:0000313" key="3">
    <source>
        <dbReference type="Proteomes" id="UP000237797"/>
    </source>
</evidence>
<keyword evidence="3" id="KW-1185">Reference proteome</keyword>
<dbReference type="RefSeq" id="WP_106343644.1">
    <property type="nucleotide sequence ID" value="NZ_PVNE01000001.1"/>
</dbReference>
<name>A0A2T0LJQ3_9BACL</name>
<dbReference type="AlphaFoldDB" id="A0A2T0LJQ3"/>
<sequence length="156" mass="17684">MRERYPEEKAKAIARNLSLGVAFNKKMEAKYPYNEVYVENDSAKNGYVKLDSYNPETGEIVSRKYTQLANIKPETAKKYISELLNKYPPGAQIADVPSQQKGSGHRNAGLAGQQLDIDGKMILEIPVQKKKVPKKILDYAKTRNIEIRDENGRKLN</sequence>
<evidence type="ECO:0000313" key="2">
    <source>
        <dbReference type="EMBL" id="PRX42707.1"/>
    </source>
</evidence>
<proteinExistence type="predicted"/>
<gene>
    <name evidence="2" type="ORF">CLV97_101197</name>
</gene>
<dbReference type="Proteomes" id="UP000237797">
    <property type="component" value="Unassembled WGS sequence"/>
</dbReference>
<organism evidence="2 3">
    <name type="scientific">Planifilum fimeticola</name>
    <dbReference type="NCBI Taxonomy" id="201975"/>
    <lineage>
        <taxon>Bacteria</taxon>
        <taxon>Bacillati</taxon>
        <taxon>Bacillota</taxon>
        <taxon>Bacilli</taxon>
        <taxon>Bacillales</taxon>
        <taxon>Thermoactinomycetaceae</taxon>
        <taxon>Planifilum</taxon>
    </lineage>
</organism>
<feature type="region of interest" description="Disordered" evidence="1">
    <location>
        <begin position="91"/>
        <end position="110"/>
    </location>
</feature>
<reference evidence="2 3" key="1">
    <citation type="submission" date="2018-03" db="EMBL/GenBank/DDBJ databases">
        <title>Genomic Encyclopedia of Archaeal and Bacterial Type Strains, Phase II (KMG-II): from individual species to whole genera.</title>
        <authorList>
            <person name="Goeker M."/>
        </authorList>
    </citation>
    <scope>NUCLEOTIDE SEQUENCE [LARGE SCALE GENOMIC DNA]</scope>
    <source>
        <strain evidence="2 3">DSM 44946</strain>
    </source>
</reference>